<gene>
    <name evidence="2" type="ORF">EIP91_009852</name>
</gene>
<evidence type="ECO:0000256" key="1">
    <source>
        <dbReference type="SAM" id="MobiDB-lite"/>
    </source>
</evidence>
<keyword evidence="3" id="KW-1185">Reference proteome</keyword>
<comment type="caution">
    <text evidence="2">The sequence shown here is derived from an EMBL/GenBank/DDBJ whole genome shotgun (WGS) entry which is preliminary data.</text>
</comment>
<reference evidence="2 3" key="1">
    <citation type="submission" date="2018-11" db="EMBL/GenBank/DDBJ databases">
        <title>Genome assembly of Steccherinum ochraceum LE-BIN_3174, the white-rot fungus of the Steccherinaceae family (The Residual Polyporoid clade, Polyporales, Basidiomycota).</title>
        <authorList>
            <person name="Fedorova T.V."/>
            <person name="Glazunova O.A."/>
            <person name="Landesman E.O."/>
            <person name="Moiseenko K.V."/>
            <person name="Psurtseva N.V."/>
            <person name="Savinova O.S."/>
            <person name="Shakhova N.V."/>
            <person name="Tyazhelova T.V."/>
            <person name="Vasina D.V."/>
        </authorList>
    </citation>
    <scope>NUCLEOTIDE SEQUENCE [LARGE SCALE GENOMIC DNA]</scope>
    <source>
        <strain evidence="2 3">LE-BIN_3174</strain>
    </source>
</reference>
<feature type="region of interest" description="Disordered" evidence="1">
    <location>
        <begin position="268"/>
        <end position="289"/>
    </location>
</feature>
<proteinExistence type="predicted"/>
<feature type="compositionally biased region" description="Polar residues" evidence="1">
    <location>
        <begin position="1"/>
        <end position="13"/>
    </location>
</feature>
<evidence type="ECO:0000313" key="3">
    <source>
        <dbReference type="Proteomes" id="UP000292702"/>
    </source>
</evidence>
<accession>A0A4R0RAG5</accession>
<protein>
    <submittedName>
        <fullName evidence="2">Uncharacterized protein</fullName>
    </submittedName>
</protein>
<dbReference type="EMBL" id="RWJN01000575">
    <property type="protein sequence ID" value="TCD60568.1"/>
    <property type="molecule type" value="Genomic_DNA"/>
</dbReference>
<sequence length="289" mass="31331">MPPSTQHTSSPEGLSNPLRHISPSVDNSTQPTVSEFPTNIVREVRHSPAVERPPTIPWLCNSGYLIDGIRAMASAAANIAPPWSQTRPATGPGITNEAVREAIPAIPAQDYPTFTSIRRPWKVRARNGAVFRLKSGCQVHGVGYYILDQVADLNVDWVTFKAVPAQGLGPSEYIRIKWASTCLPLRYSVYRWGHRIIHSPSMIPRPVEPIPTCPPPPAYVAYEGSPLAGVVSAPPSPPPSPTGASNLHARSEDLRCAIEDILVNRRLPQGMGHDNCPQGPSDEASIKTV</sequence>
<feature type="compositionally biased region" description="Polar residues" evidence="1">
    <location>
        <begin position="24"/>
        <end position="36"/>
    </location>
</feature>
<dbReference type="Proteomes" id="UP000292702">
    <property type="component" value="Unassembled WGS sequence"/>
</dbReference>
<evidence type="ECO:0000313" key="2">
    <source>
        <dbReference type="EMBL" id="TCD60568.1"/>
    </source>
</evidence>
<dbReference type="AlphaFoldDB" id="A0A4R0RAG5"/>
<feature type="region of interest" description="Disordered" evidence="1">
    <location>
        <begin position="1"/>
        <end position="36"/>
    </location>
</feature>
<name>A0A4R0RAG5_9APHY</name>
<organism evidence="2 3">
    <name type="scientific">Steccherinum ochraceum</name>
    <dbReference type="NCBI Taxonomy" id="92696"/>
    <lineage>
        <taxon>Eukaryota</taxon>
        <taxon>Fungi</taxon>
        <taxon>Dikarya</taxon>
        <taxon>Basidiomycota</taxon>
        <taxon>Agaricomycotina</taxon>
        <taxon>Agaricomycetes</taxon>
        <taxon>Polyporales</taxon>
        <taxon>Steccherinaceae</taxon>
        <taxon>Steccherinum</taxon>
    </lineage>
</organism>